<proteinExistence type="predicted"/>
<keyword evidence="1" id="KW-1133">Transmembrane helix</keyword>
<protein>
    <submittedName>
        <fullName evidence="2">Uncharacterized protein</fullName>
    </submittedName>
</protein>
<feature type="transmembrane region" description="Helical" evidence="1">
    <location>
        <begin position="38"/>
        <end position="59"/>
    </location>
</feature>
<evidence type="ECO:0000256" key="1">
    <source>
        <dbReference type="SAM" id="Phobius"/>
    </source>
</evidence>
<dbReference type="AlphaFoldDB" id="A0A517WVX1"/>
<keyword evidence="3" id="KW-1185">Reference proteome</keyword>
<keyword evidence="1" id="KW-0812">Transmembrane</keyword>
<dbReference type="EMBL" id="CP037422">
    <property type="protein sequence ID" value="QDU09406.1"/>
    <property type="molecule type" value="Genomic_DNA"/>
</dbReference>
<sequence length="195" mass="22177">MVYLGADYVRKQHSHRIMELFSSSVYILNEGSLRMKRFFRSSLFGPLVVCALFTVLYAAPPTTNKTKTHGNSYNMYTSALHVDDSGVVAIPARYRWSVETSWRGIDLNGKNLPDTRVMLRLHDPNHNFTALTAQMDLATAAKLHHELGNIIVKKLQNPDFQYRPQLYRPDQIPTKRIIGIDTKGTAIVEDVDKSQ</sequence>
<organism evidence="2 3">
    <name type="scientific">Gimesia aquarii</name>
    <dbReference type="NCBI Taxonomy" id="2527964"/>
    <lineage>
        <taxon>Bacteria</taxon>
        <taxon>Pseudomonadati</taxon>
        <taxon>Planctomycetota</taxon>
        <taxon>Planctomycetia</taxon>
        <taxon>Planctomycetales</taxon>
        <taxon>Planctomycetaceae</taxon>
        <taxon>Gimesia</taxon>
    </lineage>
</organism>
<evidence type="ECO:0000313" key="3">
    <source>
        <dbReference type="Proteomes" id="UP000318384"/>
    </source>
</evidence>
<keyword evidence="1" id="KW-0472">Membrane</keyword>
<gene>
    <name evidence="2" type="ORF">V202x_27810</name>
</gene>
<reference evidence="2 3" key="1">
    <citation type="submission" date="2019-03" db="EMBL/GenBank/DDBJ databases">
        <title>Deep-cultivation of Planctomycetes and their phenomic and genomic characterization uncovers novel biology.</title>
        <authorList>
            <person name="Wiegand S."/>
            <person name="Jogler M."/>
            <person name="Boedeker C."/>
            <person name="Pinto D."/>
            <person name="Vollmers J."/>
            <person name="Rivas-Marin E."/>
            <person name="Kohn T."/>
            <person name="Peeters S.H."/>
            <person name="Heuer A."/>
            <person name="Rast P."/>
            <person name="Oberbeckmann S."/>
            <person name="Bunk B."/>
            <person name="Jeske O."/>
            <person name="Meyerdierks A."/>
            <person name="Storesund J.E."/>
            <person name="Kallscheuer N."/>
            <person name="Luecker S."/>
            <person name="Lage O.M."/>
            <person name="Pohl T."/>
            <person name="Merkel B.J."/>
            <person name="Hornburger P."/>
            <person name="Mueller R.-W."/>
            <person name="Bruemmer F."/>
            <person name="Labrenz M."/>
            <person name="Spormann A.M."/>
            <person name="Op den Camp H."/>
            <person name="Overmann J."/>
            <person name="Amann R."/>
            <person name="Jetten M.S.M."/>
            <person name="Mascher T."/>
            <person name="Medema M.H."/>
            <person name="Devos D.P."/>
            <person name="Kaster A.-K."/>
            <person name="Ovreas L."/>
            <person name="Rohde M."/>
            <person name="Galperin M.Y."/>
            <person name="Jogler C."/>
        </authorList>
    </citation>
    <scope>NUCLEOTIDE SEQUENCE [LARGE SCALE GENOMIC DNA]</scope>
    <source>
        <strain evidence="2 3">V202</strain>
    </source>
</reference>
<evidence type="ECO:0000313" key="2">
    <source>
        <dbReference type="EMBL" id="QDU09406.1"/>
    </source>
</evidence>
<name>A0A517WVX1_9PLAN</name>
<accession>A0A517WVX1</accession>
<dbReference type="Proteomes" id="UP000318384">
    <property type="component" value="Chromosome"/>
</dbReference>